<dbReference type="AlphaFoldDB" id="A0A803TJM6"/>
<dbReference type="InterPro" id="IPR036465">
    <property type="entry name" value="vWFA_dom_sf"/>
</dbReference>
<comment type="subcellular location">
    <subcellularLocation>
        <location evidence="1 11">Nucleus</location>
    </subcellularLocation>
</comment>
<dbReference type="GO" id="GO:0008270">
    <property type="term" value="F:zinc ion binding"/>
    <property type="evidence" value="ECO:0007669"/>
    <property type="project" value="UniProtKB-KW"/>
</dbReference>
<dbReference type="InParanoid" id="A0A803TJM6"/>
<keyword evidence="13" id="KW-1185">Reference proteome</keyword>
<dbReference type="Pfam" id="PF03850">
    <property type="entry name" value="Tfb4"/>
    <property type="match status" value="1"/>
</dbReference>
<keyword evidence="4 11" id="KW-0227">DNA damage</keyword>
<evidence type="ECO:0000256" key="2">
    <source>
        <dbReference type="ARBA" id="ARBA00005273"/>
    </source>
</evidence>
<protein>
    <recommendedName>
        <fullName evidence="11">General transcription factor IIH subunit 3</fullName>
    </recommendedName>
    <alternativeName>
        <fullName evidence="11">General transcription factor IIH polypeptide 3</fullName>
    </alternativeName>
</protein>
<reference evidence="12" key="1">
    <citation type="submission" date="2009-12" db="EMBL/GenBank/DDBJ databases">
        <title>The Genome Sequence of Anolis carolinensis (Green Anole Lizard).</title>
        <authorList>
            <consortium name="The Genome Sequencing Platform"/>
            <person name="Di Palma F."/>
            <person name="Alfoldi J."/>
            <person name="Heiman D."/>
            <person name="Young S."/>
            <person name="Grabherr M."/>
            <person name="Johnson J."/>
            <person name="Lander E.S."/>
            <person name="Lindblad-Toh K."/>
        </authorList>
    </citation>
    <scope>NUCLEOTIDE SEQUENCE [LARGE SCALE GENOMIC DNA]</scope>
    <source>
        <strain evidence="12">JBL SC #1</strain>
    </source>
</reference>
<comment type="subunit">
    <text evidence="11">Part of a TFIID-containing RNA polymerase II pre-initiation complex that is composed of TBP and at least GTF2A1, GTF2A2, GTF2E1, GTF2E2, GTF2F1, GTF2H2, GTF2H3, GTF2H4, GTF2H5, GTF2B, TCEA1, ERCC2, ERCC3, TAF1, TAF2, TAF3, TAF4, TAF5, TAF6, TAF7, TAF8, TAF9, TAF10, TAF11, TAF12 and TAF13. Component of the 7-subunit TFIIH core complex composed of XPB/ERCC3, XPD/ERCC2, GTF2H1, GTF2H2, GTF2H3, GTF2H4 and GTF2H5, which is active in NER. The core complex associates with the 3-subunit CDK-activating kinase (CAK) module composed of CCNH/cyclin H, CDK7 and MNAT1 to form the 10-subunit holoenzyme (holo-TFIIH) active in transcription. Interacts with RARA; the interaction requires prior phosphorylation of RARA on 'Ser-369' which then enhances interaction of RARA with CDK7.</text>
</comment>
<evidence type="ECO:0000256" key="6">
    <source>
        <dbReference type="ARBA" id="ARBA00022833"/>
    </source>
</evidence>
<keyword evidence="10 11" id="KW-0539">Nucleus</keyword>
<proteinExistence type="inferred from homology"/>
<dbReference type="Proteomes" id="UP000001646">
    <property type="component" value="Unplaced"/>
</dbReference>
<reference evidence="12" key="3">
    <citation type="submission" date="2025-09" db="UniProtKB">
        <authorList>
            <consortium name="Ensembl"/>
        </authorList>
    </citation>
    <scope>IDENTIFICATION</scope>
</reference>
<evidence type="ECO:0000256" key="1">
    <source>
        <dbReference type="ARBA" id="ARBA00004123"/>
    </source>
</evidence>
<keyword evidence="5 11" id="KW-0863">Zinc-finger</keyword>
<keyword evidence="3 11" id="KW-0479">Metal-binding</keyword>
<evidence type="ECO:0000256" key="8">
    <source>
        <dbReference type="ARBA" id="ARBA00023163"/>
    </source>
</evidence>
<dbReference type="PANTHER" id="PTHR12831:SF0">
    <property type="entry name" value="GENERAL TRANSCRIPTION FACTOR IIH SUBUNIT 3"/>
    <property type="match status" value="1"/>
</dbReference>
<evidence type="ECO:0000256" key="9">
    <source>
        <dbReference type="ARBA" id="ARBA00023204"/>
    </source>
</evidence>
<dbReference type="PANTHER" id="PTHR12831">
    <property type="entry name" value="TRANSCRIPTION INITIATION FACTOR IIH TFIIH , POLYPEPTIDE 3-RELATED"/>
    <property type="match status" value="1"/>
</dbReference>
<dbReference type="GO" id="GO:0005675">
    <property type="term" value="C:transcription factor TFIIH holo complex"/>
    <property type="evidence" value="ECO:0007669"/>
    <property type="project" value="UniProtKB-UniRule"/>
</dbReference>
<evidence type="ECO:0000256" key="7">
    <source>
        <dbReference type="ARBA" id="ARBA00023015"/>
    </source>
</evidence>
<evidence type="ECO:0000256" key="4">
    <source>
        <dbReference type="ARBA" id="ARBA00022763"/>
    </source>
</evidence>
<comment type="function">
    <text evidence="11">Component of the general transcription and DNA repair factor IIH (TFIIH) core complex, which is involved in general and transcription-coupled nucleotide excision repair (NER) of damaged DNA and, when complexed to CAK, in RNA transcription by RNA polymerase II. In NER, TFIIH acts by opening DNA around the lesion to allow the excision of the damaged oligonucleotide and its replacement by a new DNA fragment. In transcription, TFIIH has an essential role in transcription initiation. When the pre-initiation complex (PIC) has been established, TFIIH is required for promoter opening and promoter escape. Phosphorylation of the C-terminal tail (CTD) of the largest subunit of RNA polymerase II by the kinase module CAK controls the initiation of transcription.</text>
</comment>
<evidence type="ECO:0000256" key="5">
    <source>
        <dbReference type="ARBA" id="ARBA00022771"/>
    </source>
</evidence>
<name>A0A803TJM6_ANOCA</name>
<dbReference type="Ensembl" id="ENSACAT00000052405.1">
    <property type="protein sequence ID" value="ENSACAP00000035416.1"/>
    <property type="gene ID" value="ENSACAG00000045412.1"/>
</dbReference>
<dbReference type="InterPro" id="IPR004600">
    <property type="entry name" value="TFIIH_Tfb4/GTF2H3"/>
</dbReference>
<keyword evidence="6 11" id="KW-0862">Zinc</keyword>
<reference evidence="12" key="2">
    <citation type="submission" date="2025-08" db="UniProtKB">
        <authorList>
            <consortium name="Ensembl"/>
        </authorList>
    </citation>
    <scope>IDENTIFICATION</scope>
</reference>
<dbReference type="GO" id="GO:0006289">
    <property type="term" value="P:nucleotide-excision repair"/>
    <property type="evidence" value="ECO:0007669"/>
    <property type="project" value="UniProtKB-UniRule"/>
</dbReference>
<dbReference type="GO" id="GO:0006355">
    <property type="term" value="P:regulation of DNA-templated transcription"/>
    <property type="evidence" value="ECO:0007669"/>
    <property type="project" value="InterPro"/>
</dbReference>
<dbReference type="Gene3D" id="3.40.50.410">
    <property type="entry name" value="von Willebrand factor, type A domain"/>
    <property type="match status" value="1"/>
</dbReference>
<sequence length="99" mass="11347">TISDIYRTLNLLVIVVDTNPIWWGKQALIGSKLTLSKCLDASMVLGNSHLFMNRNNKLAVIASHIQERYCCFILCVHFSNIFYSALQSKRISEFLIYYG</sequence>
<comment type="similarity">
    <text evidence="2 11">Belongs to the TFB4 family.</text>
</comment>
<evidence type="ECO:0000313" key="13">
    <source>
        <dbReference type="Proteomes" id="UP000001646"/>
    </source>
</evidence>
<evidence type="ECO:0000256" key="3">
    <source>
        <dbReference type="ARBA" id="ARBA00022723"/>
    </source>
</evidence>
<evidence type="ECO:0000256" key="11">
    <source>
        <dbReference type="RuleBase" id="RU368090"/>
    </source>
</evidence>
<keyword evidence="8 11" id="KW-0804">Transcription</keyword>
<evidence type="ECO:0000313" key="12">
    <source>
        <dbReference type="Ensembl" id="ENSACAP00000035416.1"/>
    </source>
</evidence>
<keyword evidence="9 11" id="KW-0234">DNA repair</keyword>
<dbReference type="GeneTree" id="ENSGT00960000189785"/>
<dbReference type="GO" id="GO:0000439">
    <property type="term" value="C:transcription factor TFIIH core complex"/>
    <property type="evidence" value="ECO:0007669"/>
    <property type="project" value="UniProtKB-UniRule"/>
</dbReference>
<organism evidence="12 13">
    <name type="scientific">Anolis carolinensis</name>
    <name type="common">Green anole</name>
    <name type="synonym">American chameleon</name>
    <dbReference type="NCBI Taxonomy" id="28377"/>
    <lineage>
        <taxon>Eukaryota</taxon>
        <taxon>Metazoa</taxon>
        <taxon>Chordata</taxon>
        <taxon>Craniata</taxon>
        <taxon>Vertebrata</taxon>
        <taxon>Euteleostomi</taxon>
        <taxon>Lepidosauria</taxon>
        <taxon>Squamata</taxon>
        <taxon>Bifurcata</taxon>
        <taxon>Unidentata</taxon>
        <taxon>Episquamata</taxon>
        <taxon>Toxicofera</taxon>
        <taxon>Iguania</taxon>
        <taxon>Dactyloidae</taxon>
        <taxon>Anolis</taxon>
    </lineage>
</organism>
<keyword evidence="7 11" id="KW-0805">Transcription regulation</keyword>
<accession>A0A803TJM6</accession>
<evidence type="ECO:0000256" key="10">
    <source>
        <dbReference type="ARBA" id="ARBA00023242"/>
    </source>
</evidence>